<dbReference type="RefSeq" id="WP_203783445.1">
    <property type="nucleotide sequence ID" value="NZ_BONB01000010.1"/>
</dbReference>
<feature type="domain" description="DUF6851" evidence="1">
    <location>
        <begin position="92"/>
        <end position="229"/>
    </location>
</feature>
<dbReference type="CDD" id="cd03398">
    <property type="entry name" value="PAP2_haloperoxidase"/>
    <property type="match status" value="1"/>
</dbReference>
<dbReference type="PANTHER" id="PTHR34599">
    <property type="entry name" value="PEROXIDASE-RELATED"/>
    <property type="match status" value="1"/>
</dbReference>
<evidence type="ECO:0000259" key="1">
    <source>
        <dbReference type="Pfam" id="PF21167"/>
    </source>
</evidence>
<dbReference type="Pfam" id="PF22778">
    <property type="entry name" value="VCPO_2nd"/>
    <property type="match status" value="1"/>
</dbReference>
<gene>
    <name evidence="3" type="ORF">DFJ67_7054</name>
</gene>
<dbReference type="InterPro" id="IPR052559">
    <property type="entry name" value="V-haloperoxidase"/>
</dbReference>
<feature type="domain" description="Vanadium-dependent haloperoxidase NapH1-like second helical-bundle" evidence="2">
    <location>
        <begin position="346"/>
        <end position="517"/>
    </location>
</feature>
<dbReference type="PANTHER" id="PTHR34599:SF2">
    <property type="entry name" value="TRAF-TYPE DOMAIN-CONTAINING PROTEIN"/>
    <property type="match status" value="1"/>
</dbReference>
<organism evidence="3 4">
    <name type="scientific">Asanoa ferruginea</name>
    <dbReference type="NCBI Taxonomy" id="53367"/>
    <lineage>
        <taxon>Bacteria</taxon>
        <taxon>Bacillati</taxon>
        <taxon>Actinomycetota</taxon>
        <taxon>Actinomycetes</taxon>
        <taxon>Micromonosporales</taxon>
        <taxon>Micromonosporaceae</taxon>
        <taxon>Asanoa</taxon>
    </lineage>
</organism>
<dbReference type="InterPro" id="IPR049283">
    <property type="entry name" value="DUF6851"/>
</dbReference>
<dbReference type="InterPro" id="IPR036938">
    <property type="entry name" value="PAP2/HPO_sf"/>
</dbReference>
<evidence type="ECO:0008006" key="5">
    <source>
        <dbReference type="Google" id="ProtNLM"/>
    </source>
</evidence>
<dbReference type="SUPFAM" id="SSF48317">
    <property type="entry name" value="Acid phosphatase/Vanadium-dependent haloperoxidase"/>
    <property type="match status" value="1"/>
</dbReference>
<evidence type="ECO:0000313" key="4">
    <source>
        <dbReference type="Proteomes" id="UP000256913"/>
    </source>
</evidence>
<comment type="caution">
    <text evidence="3">The sequence shown here is derived from an EMBL/GenBank/DDBJ whole genome shotgun (WGS) entry which is preliminary data.</text>
</comment>
<dbReference type="PROSITE" id="PS51318">
    <property type="entry name" value="TAT"/>
    <property type="match status" value="1"/>
</dbReference>
<sequence length="518" mass="56554">MTASEGSPDPGFSTRRRSLLIGGLGTASTAVLASLAHGGAASATPSKAAAATGFDLDTGNFIIELISPFQPAFNVIAPMDVTVLHRFVHLSVVSWFDATAPYHPTRVGLHSRLGRRPSSEAATNRNKTIAALHANYQVIKGVEPRREPDFRAVMTSIGLNPDDESEDRTSPVGLGNLAGKAVVAAALRDGMNQLGDVGRRYNGKPYADYTGYRPVNTPFELEHPSRWQPNLGPHGRRLGGGGGDLGIFVAQQFATPQLRLVKAHSFGDPRQFALAAPDHIDHTRPRDYRRSVDEIIEASAALTDRQKVAAEYFDDKTMGLGQSVGFAAIAHLDRLTLDDMIDLGFTTSVAIFDAMIACWHQKHRYDAVRPFSAIRHLYGRQKLTAWGGPGKGTVDDIRGDEWSSYLNTGDHPDYPSGSTVLCSAEAQAARRFLGDDVLNLRHVSRAGSTLREPGRSPASDVELFYPTWDAFVKECAISRVWGGVHFKKTVERSIVFGEQFGDLAYRWAQRYIRGDVDN</sequence>
<evidence type="ECO:0000313" key="3">
    <source>
        <dbReference type="EMBL" id="REG00983.1"/>
    </source>
</evidence>
<accession>A0A3D9ZWQ2</accession>
<protein>
    <recommendedName>
        <fullName evidence="5">PAP2 superfamily protein</fullName>
    </recommendedName>
</protein>
<dbReference type="InterPro" id="IPR006311">
    <property type="entry name" value="TAT_signal"/>
</dbReference>
<name>A0A3D9ZWQ2_9ACTN</name>
<dbReference type="Proteomes" id="UP000256913">
    <property type="component" value="Unassembled WGS sequence"/>
</dbReference>
<dbReference type="Pfam" id="PF21167">
    <property type="entry name" value="DUF6851"/>
    <property type="match status" value="1"/>
</dbReference>
<reference evidence="3 4" key="1">
    <citation type="submission" date="2018-08" db="EMBL/GenBank/DDBJ databases">
        <title>Sequencing the genomes of 1000 actinobacteria strains.</title>
        <authorList>
            <person name="Klenk H.-P."/>
        </authorList>
    </citation>
    <scope>NUCLEOTIDE SEQUENCE [LARGE SCALE GENOMIC DNA]</scope>
    <source>
        <strain evidence="3 4">DSM 44099</strain>
    </source>
</reference>
<dbReference type="EMBL" id="QUMQ01000001">
    <property type="protein sequence ID" value="REG00983.1"/>
    <property type="molecule type" value="Genomic_DNA"/>
</dbReference>
<proteinExistence type="predicted"/>
<evidence type="ECO:0000259" key="2">
    <source>
        <dbReference type="Pfam" id="PF22778"/>
    </source>
</evidence>
<dbReference type="InterPro" id="IPR055161">
    <property type="entry name" value="NapH1-like_2nd"/>
</dbReference>
<keyword evidence="4" id="KW-1185">Reference proteome</keyword>
<dbReference type="Gene3D" id="1.10.606.20">
    <property type="match status" value="1"/>
</dbReference>
<dbReference type="AlphaFoldDB" id="A0A3D9ZWQ2"/>